<name>K2SHZ3_MACPH</name>
<evidence type="ECO:0000256" key="1">
    <source>
        <dbReference type="SAM" id="MobiDB-lite"/>
    </source>
</evidence>
<dbReference type="EMBL" id="AHHD01000267">
    <property type="protein sequence ID" value="EKG16460.1"/>
    <property type="molecule type" value="Genomic_DNA"/>
</dbReference>
<proteinExistence type="predicted"/>
<comment type="caution">
    <text evidence="2">The sequence shown here is derived from an EMBL/GenBank/DDBJ whole genome shotgun (WGS) entry which is preliminary data.</text>
</comment>
<feature type="compositionally biased region" description="Basic residues" evidence="1">
    <location>
        <begin position="1"/>
        <end position="12"/>
    </location>
</feature>
<dbReference type="HOGENOM" id="CLU_1042334_0_0_1"/>
<sequence>MSAKRVRLKSRRSGPFSCTKSAPRSALARSVVKSIRAEARVWSSRTWLRRARTGSASTTSVRRKVSACGLMSKQETVRPWAAKRAAQEAPMAPQPMMVTFLISGVEVMVRVEGELSEEWKSWIWRAKTELKEHIRPFGSFSYTLHSMMKEQRRGFTSPPGPSWYGGRPRVDRYLLAIYRSTLARAPRRKLGEVRSSRGFSVGSPYDGQLHSDDVRSLLEFHQGENPSRTAEADCIKMVCPVCLNGTLLSIHPHYFLQSIPSLLNQDV</sequence>
<evidence type="ECO:0000313" key="2">
    <source>
        <dbReference type="EMBL" id="EKG16460.1"/>
    </source>
</evidence>
<gene>
    <name evidence="2" type="ORF">MPH_06236</name>
</gene>
<dbReference type="AlphaFoldDB" id="K2SHZ3"/>
<feature type="region of interest" description="Disordered" evidence="1">
    <location>
        <begin position="1"/>
        <end position="21"/>
    </location>
</feature>
<dbReference type="Proteomes" id="UP000007129">
    <property type="component" value="Unassembled WGS sequence"/>
</dbReference>
<protein>
    <submittedName>
        <fullName evidence="2">Uncharacterized protein</fullName>
    </submittedName>
</protein>
<dbReference type="InParanoid" id="K2SHZ3"/>
<reference evidence="2 3" key="1">
    <citation type="journal article" date="2012" name="BMC Genomics">
        <title>Tools to kill: Genome of one of the most destructive plant pathogenic fungi Macrophomina phaseolina.</title>
        <authorList>
            <person name="Islam M.S."/>
            <person name="Haque M.S."/>
            <person name="Islam M.M."/>
            <person name="Emdad E.M."/>
            <person name="Halim A."/>
            <person name="Hossen Q.M.M."/>
            <person name="Hossain M.Z."/>
            <person name="Ahmed B."/>
            <person name="Rahim S."/>
            <person name="Rahman M.S."/>
            <person name="Alam M.M."/>
            <person name="Hou S."/>
            <person name="Wan X."/>
            <person name="Saito J.A."/>
            <person name="Alam M."/>
        </authorList>
    </citation>
    <scope>NUCLEOTIDE SEQUENCE [LARGE SCALE GENOMIC DNA]</scope>
    <source>
        <strain evidence="2 3">MS6</strain>
    </source>
</reference>
<evidence type="ECO:0000313" key="3">
    <source>
        <dbReference type="Proteomes" id="UP000007129"/>
    </source>
</evidence>
<accession>K2SHZ3</accession>
<organism evidence="2 3">
    <name type="scientific">Macrophomina phaseolina (strain MS6)</name>
    <name type="common">Charcoal rot fungus</name>
    <dbReference type="NCBI Taxonomy" id="1126212"/>
    <lineage>
        <taxon>Eukaryota</taxon>
        <taxon>Fungi</taxon>
        <taxon>Dikarya</taxon>
        <taxon>Ascomycota</taxon>
        <taxon>Pezizomycotina</taxon>
        <taxon>Dothideomycetes</taxon>
        <taxon>Dothideomycetes incertae sedis</taxon>
        <taxon>Botryosphaeriales</taxon>
        <taxon>Botryosphaeriaceae</taxon>
        <taxon>Macrophomina</taxon>
    </lineage>
</organism>
<dbReference type="VEuPathDB" id="FungiDB:MPH_06236"/>